<dbReference type="Gene3D" id="1.25.10.10">
    <property type="entry name" value="Leucine-rich Repeat Variant"/>
    <property type="match status" value="2"/>
</dbReference>
<evidence type="ECO:0000256" key="2">
    <source>
        <dbReference type="ARBA" id="ARBA00004496"/>
    </source>
</evidence>
<feature type="compositionally biased region" description="Acidic residues" evidence="9">
    <location>
        <begin position="369"/>
        <end position="380"/>
    </location>
</feature>
<dbReference type="InterPro" id="IPR001494">
    <property type="entry name" value="Importin-beta_N"/>
</dbReference>
<evidence type="ECO:0000256" key="8">
    <source>
        <dbReference type="ARBA" id="ARBA00038423"/>
    </source>
</evidence>
<comment type="subcellular location">
    <subcellularLocation>
        <location evidence="2">Cytoplasm</location>
    </subcellularLocation>
    <subcellularLocation>
        <location evidence="1">Nucleus</location>
    </subcellularLocation>
</comment>
<evidence type="ECO:0000259" key="10">
    <source>
        <dbReference type="PROSITE" id="PS50166"/>
    </source>
</evidence>
<accession>A0AAV0TEB7</accession>
<keyword evidence="4" id="KW-0963">Cytoplasm</keyword>
<dbReference type="PROSITE" id="PS50166">
    <property type="entry name" value="IMPORTIN_B_NT"/>
    <property type="match status" value="1"/>
</dbReference>
<evidence type="ECO:0000313" key="11">
    <source>
        <dbReference type="EMBL" id="CAI5719468.1"/>
    </source>
</evidence>
<dbReference type="PANTHER" id="PTHR10527">
    <property type="entry name" value="IMPORTIN BETA"/>
    <property type="match status" value="1"/>
</dbReference>
<dbReference type="Proteomes" id="UP001162031">
    <property type="component" value="Unassembled WGS sequence"/>
</dbReference>
<keyword evidence="7" id="KW-0539">Nucleus</keyword>
<dbReference type="EMBL" id="CANTFL010000235">
    <property type="protein sequence ID" value="CAI5719468.1"/>
    <property type="molecule type" value="Genomic_DNA"/>
</dbReference>
<dbReference type="Pfam" id="PF03810">
    <property type="entry name" value="IBN_N"/>
    <property type="match status" value="1"/>
</dbReference>
<proteinExistence type="inferred from homology"/>
<evidence type="ECO:0000256" key="5">
    <source>
        <dbReference type="ARBA" id="ARBA00022737"/>
    </source>
</evidence>
<dbReference type="GO" id="GO:0031981">
    <property type="term" value="C:nuclear lumen"/>
    <property type="evidence" value="ECO:0007669"/>
    <property type="project" value="UniProtKB-ARBA"/>
</dbReference>
<comment type="similarity">
    <text evidence="8">Belongs to the importin beta family. Importin beta-2 subfamily.</text>
</comment>
<dbReference type="InterPro" id="IPR058584">
    <property type="entry name" value="IMB1_TNPO1-like_TPR"/>
</dbReference>
<evidence type="ECO:0000256" key="6">
    <source>
        <dbReference type="ARBA" id="ARBA00022927"/>
    </source>
</evidence>
<keyword evidence="12" id="KW-1185">Reference proteome</keyword>
<dbReference type="SUPFAM" id="SSF48371">
    <property type="entry name" value="ARM repeat"/>
    <property type="match status" value="1"/>
</dbReference>
<evidence type="ECO:0000256" key="1">
    <source>
        <dbReference type="ARBA" id="ARBA00004123"/>
    </source>
</evidence>
<feature type="compositionally biased region" description="Basic and acidic residues" evidence="9">
    <location>
        <begin position="337"/>
        <end position="346"/>
    </location>
</feature>
<dbReference type="AlphaFoldDB" id="A0AAV0TEB7"/>
<keyword evidence="6" id="KW-0653">Protein transport</keyword>
<dbReference type="FunFam" id="1.25.10.10:FF:000028">
    <property type="entry name" value="Transportin-1 isoform 1"/>
    <property type="match status" value="1"/>
</dbReference>
<reference evidence="11" key="1">
    <citation type="submission" date="2022-12" db="EMBL/GenBank/DDBJ databases">
        <authorList>
            <person name="Webb A."/>
        </authorList>
    </citation>
    <scope>NUCLEOTIDE SEQUENCE</scope>
    <source>
        <strain evidence="11">Hp1</strain>
    </source>
</reference>
<dbReference type="InterPro" id="IPR011989">
    <property type="entry name" value="ARM-like"/>
</dbReference>
<evidence type="ECO:0000256" key="7">
    <source>
        <dbReference type="ARBA" id="ARBA00023242"/>
    </source>
</evidence>
<dbReference type="GO" id="GO:0005737">
    <property type="term" value="C:cytoplasm"/>
    <property type="evidence" value="ECO:0007669"/>
    <property type="project" value="UniProtKB-SubCell"/>
</dbReference>
<protein>
    <recommendedName>
        <fullName evidence="10">Importin N-terminal domain-containing protein</fullName>
    </recommendedName>
</protein>
<dbReference type="Pfam" id="PF25574">
    <property type="entry name" value="TPR_IMB1"/>
    <property type="match status" value="1"/>
</dbReference>
<sequence length="909" mass="101225">MSATWQPQPALLAEVVALLQAYGVSNNHVQLDSYQRLQQLEQNLEFNLYLVHLLCAPEVDVTVRQLAGLLLKRNIKARDASAALSGPETEILAVIRAQTLRVVANPLPPIRNTAGSIVTTFVSHCTFLDEWPELMPALFLLLDQQQDEHAIAGALSALVKICEDSAAKLENSPSRPLNALVPKLLHYFQHPNAAFRRDALECLNHVLVFMPVGLVVHMETFLAGISLLTQDASNDVRKLVCKSIVLLLEVGVQYLVPHLDSIIQFILRANQDSDEVVAIEACEFWASFCDLREFDDLKARLQPYLTQIVPLLFRCMVYSDEDLATFDAEEQSQDENVPDRPEDIKPVFHRKAGGSGGLSNDDGKQGANDDSDDDDDDDADDDDTLLNWNLRRCSAASLDNLANGYGNDILPTLLPLLQERLAQEQPWPLVESGILALGAIADGCYNGITPHLPQLYPFLLQKLEDPAPLIRSITCWTLSRYATWVVEQCNHEVLLKPLVEGMLKRILDPHKKVQEAACSAFCTLEEEAREELVPYLTPILQNLMFAFGKYQAKNLLILYDAIGTLADSIGEHLNHPELIRILMPPLIAKWNALDDRSREILPLFECLAPVAQALGTGFQEFAMNVYVRCQRIVENELLADAMSEQSPDEFDEGDPELIVCALDLVSGIIEGLQHSSEALLNGSNILNVLMSCVRHDVLDVRQSAMGVVGDLAKHAPNTLRPSLVGLLPVLIENLNPDLPTVCNNASWSVGEIAIRIGAEMEPYVESCLSRLIEMINRPKLPRNLVENCAITIGRLGYVCPNVVAPHLQEFAMRWCRALAHVRAPEEKEHCFLGLCYMVKANPNGIVADFMFMCGAIASLEGQRIHHAELKDMLYQIVHSFKTSLGDNWAPYYASFPEPLRQFLTTRFNL</sequence>
<name>A0AAV0TEB7_HYABA</name>
<evidence type="ECO:0000256" key="4">
    <source>
        <dbReference type="ARBA" id="ARBA00022490"/>
    </source>
</evidence>
<gene>
    <name evidence="11" type="ORF">HBR001_LOCUS2199</name>
</gene>
<evidence type="ECO:0000256" key="9">
    <source>
        <dbReference type="SAM" id="MobiDB-lite"/>
    </source>
</evidence>
<feature type="region of interest" description="Disordered" evidence="9">
    <location>
        <begin position="328"/>
        <end position="380"/>
    </location>
</feature>
<dbReference type="InterPro" id="IPR016024">
    <property type="entry name" value="ARM-type_fold"/>
</dbReference>
<feature type="domain" description="Importin N-terminal" evidence="10">
    <location>
        <begin position="33"/>
        <end position="105"/>
    </location>
</feature>
<comment type="caution">
    <text evidence="11">The sequence shown here is derived from an EMBL/GenBank/DDBJ whole genome shotgun (WGS) entry which is preliminary data.</text>
</comment>
<dbReference type="InterPro" id="IPR040122">
    <property type="entry name" value="Importin_beta"/>
</dbReference>
<organism evidence="11 12">
    <name type="scientific">Hyaloperonospora brassicae</name>
    <name type="common">Brassica downy mildew</name>
    <name type="synonym">Peronospora brassicae</name>
    <dbReference type="NCBI Taxonomy" id="162125"/>
    <lineage>
        <taxon>Eukaryota</taxon>
        <taxon>Sar</taxon>
        <taxon>Stramenopiles</taxon>
        <taxon>Oomycota</taxon>
        <taxon>Peronosporomycetes</taxon>
        <taxon>Peronosporales</taxon>
        <taxon>Peronosporaceae</taxon>
        <taxon>Hyaloperonospora</taxon>
    </lineage>
</organism>
<keyword evidence="5" id="KW-0677">Repeat</keyword>
<keyword evidence="3" id="KW-0813">Transport</keyword>
<evidence type="ECO:0000256" key="3">
    <source>
        <dbReference type="ARBA" id="ARBA00022448"/>
    </source>
</evidence>
<evidence type="ECO:0000313" key="12">
    <source>
        <dbReference type="Proteomes" id="UP001162031"/>
    </source>
</evidence>
<dbReference type="Pfam" id="PF13513">
    <property type="entry name" value="HEAT_EZ"/>
    <property type="match status" value="1"/>
</dbReference>
<dbReference type="GO" id="GO:0031267">
    <property type="term" value="F:small GTPase binding"/>
    <property type="evidence" value="ECO:0007669"/>
    <property type="project" value="InterPro"/>
</dbReference>
<dbReference type="GO" id="GO:0006606">
    <property type="term" value="P:protein import into nucleus"/>
    <property type="evidence" value="ECO:0007669"/>
    <property type="project" value="InterPro"/>
</dbReference>